<organism evidence="2 3">
    <name type="scientific">Sphingomonas kyeonggiensis</name>
    <dbReference type="NCBI Taxonomy" id="1268553"/>
    <lineage>
        <taxon>Bacteria</taxon>
        <taxon>Pseudomonadati</taxon>
        <taxon>Pseudomonadota</taxon>
        <taxon>Alphaproteobacteria</taxon>
        <taxon>Sphingomonadales</taxon>
        <taxon>Sphingomonadaceae</taxon>
        <taxon>Sphingomonas</taxon>
    </lineage>
</organism>
<proteinExistence type="predicted"/>
<accession>A0A7W6P040</accession>
<evidence type="ECO:0008006" key="4">
    <source>
        <dbReference type="Google" id="ProtNLM"/>
    </source>
</evidence>
<evidence type="ECO:0000313" key="2">
    <source>
        <dbReference type="EMBL" id="MBB4101466.1"/>
    </source>
</evidence>
<dbReference type="EMBL" id="JACIEH010000006">
    <property type="protein sequence ID" value="MBB4101466.1"/>
    <property type="molecule type" value="Genomic_DNA"/>
</dbReference>
<sequence>MGTRYSHACKRRARGNTPVTSKHQRWTQTAINDLRSGIANGLEVETIADTLGRTVEDTRAMALRLRLLVAR</sequence>
<dbReference type="AlphaFoldDB" id="A0A7W6P040"/>
<feature type="region of interest" description="Disordered" evidence="1">
    <location>
        <begin position="1"/>
        <end position="25"/>
    </location>
</feature>
<keyword evidence="3" id="KW-1185">Reference proteome</keyword>
<dbReference type="Proteomes" id="UP000557392">
    <property type="component" value="Unassembled WGS sequence"/>
</dbReference>
<gene>
    <name evidence="2" type="ORF">GGR46_005058</name>
</gene>
<name>A0A7W6P040_9SPHN</name>
<evidence type="ECO:0000256" key="1">
    <source>
        <dbReference type="SAM" id="MobiDB-lite"/>
    </source>
</evidence>
<reference evidence="2 3" key="1">
    <citation type="submission" date="2020-08" db="EMBL/GenBank/DDBJ databases">
        <title>Genomic Encyclopedia of Type Strains, Phase IV (KMG-IV): sequencing the most valuable type-strain genomes for metagenomic binning, comparative biology and taxonomic classification.</title>
        <authorList>
            <person name="Goeker M."/>
        </authorList>
    </citation>
    <scope>NUCLEOTIDE SEQUENCE [LARGE SCALE GENOMIC DNA]</scope>
    <source>
        <strain evidence="2 3">DSM 101806</strain>
    </source>
</reference>
<comment type="caution">
    <text evidence="2">The sequence shown here is derived from an EMBL/GenBank/DDBJ whole genome shotgun (WGS) entry which is preliminary data.</text>
</comment>
<protein>
    <recommendedName>
        <fullName evidence="4">Recombinase domain-containing protein</fullName>
    </recommendedName>
</protein>
<evidence type="ECO:0000313" key="3">
    <source>
        <dbReference type="Proteomes" id="UP000557392"/>
    </source>
</evidence>